<comment type="catalytic activity">
    <reaction evidence="9">
        <text>adenosine(58) in tRNA + S-adenosyl-L-methionine = N(1)-methyladenosine(58) in tRNA + S-adenosyl-L-homocysteine + H(+)</text>
        <dbReference type="Rhea" id="RHEA:43152"/>
        <dbReference type="Rhea" id="RHEA-COMP:10365"/>
        <dbReference type="Rhea" id="RHEA-COMP:10366"/>
        <dbReference type="ChEBI" id="CHEBI:15378"/>
        <dbReference type="ChEBI" id="CHEBI:57856"/>
        <dbReference type="ChEBI" id="CHEBI:59789"/>
        <dbReference type="ChEBI" id="CHEBI:74411"/>
        <dbReference type="ChEBI" id="CHEBI:74491"/>
        <dbReference type="EC" id="2.1.1.220"/>
    </reaction>
</comment>
<keyword evidence="5 9" id="KW-0808">Transferase</keyword>
<keyword evidence="13" id="KW-1185">Reference proteome</keyword>
<evidence type="ECO:0000256" key="5">
    <source>
        <dbReference type="ARBA" id="ARBA00022679"/>
    </source>
</evidence>
<feature type="domain" description="tRNA (adenine(58)-N(1))-methyltransferase catalytic subunit TRM61 C-terminal" evidence="11">
    <location>
        <begin position="64"/>
        <end position="361"/>
    </location>
</feature>
<name>A0A9P8QED0_WICPI</name>
<dbReference type="EC" id="2.1.1.220" evidence="2 9"/>
<feature type="binding site" evidence="10">
    <location>
        <position position="164"/>
    </location>
    <ligand>
        <name>S-adenosyl-L-methionine</name>
        <dbReference type="ChEBI" id="CHEBI:59789"/>
    </ligand>
</feature>
<evidence type="ECO:0000256" key="8">
    <source>
        <dbReference type="ARBA" id="ARBA00023242"/>
    </source>
</evidence>
<dbReference type="GO" id="GO:0005634">
    <property type="term" value="C:nucleus"/>
    <property type="evidence" value="ECO:0007669"/>
    <property type="project" value="UniProtKB-SubCell"/>
</dbReference>
<protein>
    <recommendedName>
        <fullName evidence="3 9">tRNA (adenine(58)-N(1))-methyltransferase catalytic subunit TRM61</fullName>
        <ecNumber evidence="2 9">2.1.1.220</ecNumber>
    </recommendedName>
</protein>
<evidence type="ECO:0000313" key="12">
    <source>
        <dbReference type="EMBL" id="KAH3687880.1"/>
    </source>
</evidence>
<dbReference type="PIRSF" id="PIRSF017269">
    <property type="entry name" value="GCD14"/>
    <property type="match status" value="1"/>
</dbReference>
<evidence type="ECO:0000256" key="6">
    <source>
        <dbReference type="ARBA" id="ARBA00022691"/>
    </source>
</evidence>
<evidence type="ECO:0000256" key="3">
    <source>
        <dbReference type="ARBA" id="ARBA00015963"/>
    </source>
</evidence>
<dbReference type="PANTHER" id="PTHR12133">
    <property type="entry name" value="TRNA (ADENINE(58)-N(1))-METHYLTRANSFERASE"/>
    <property type="match status" value="1"/>
</dbReference>
<gene>
    <name evidence="12" type="ORF">WICPIJ_001133</name>
</gene>
<comment type="function">
    <text evidence="9">Catalytic subunit of tRNA (adenine-N(1)-)-methyltransferase, which catalyzes the formation of N(1)-methyladenine at position 58 (m1A58) in initiator methionyl-tRNA.</text>
</comment>
<accession>A0A9P8QED0</accession>
<reference evidence="12" key="2">
    <citation type="submission" date="2021-01" db="EMBL/GenBank/DDBJ databases">
        <authorList>
            <person name="Schikora-Tamarit M.A."/>
        </authorList>
    </citation>
    <scope>NUCLEOTIDE SEQUENCE</scope>
    <source>
        <strain evidence="12">CBS2887</strain>
    </source>
</reference>
<evidence type="ECO:0000256" key="10">
    <source>
        <dbReference type="PIRSR" id="PIRSR017269-1"/>
    </source>
</evidence>
<reference evidence="12" key="1">
    <citation type="journal article" date="2021" name="Open Biol.">
        <title>Shared evolutionary footprints suggest mitochondrial oxidative damage underlies multiple complex I losses in fungi.</title>
        <authorList>
            <person name="Schikora-Tamarit M.A."/>
            <person name="Marcet-Houben M."/>
            <person name="Nosek J."/>
            <person name="Gabaldon T."/>
        </authorList>
    </citation>
    <scope>NUCLEOTIDE SEQUENCE</scope>
    <source>
        <strain evidence="12">CBS2887</strain>
    </source>
</reference>
<proteinExistence type="inferred from homology"/>
<evidence type="ECO:0000259" key="11">
    <source>
        <dbReference type="Pfam" id="PF08704"/>
    </source>
</evidence>
<keyword evidence="4 9" id="KW-0489">Methyltransferase</keyword>
<dbReference type="PROSITE" id="PS51620">
    <property type="entry name" value="SAM_TRM61"/>
    <property type="match status" value="1"/>
</dbReference>
<dbReference type="OrthoDB" id="1925287at2759"/>
<dbReference type="InterPro" id="IPR029063">
    <property type="entry name" value="SAM-dependent_MTases_sf"/>
</dbReference>
<organism evidence="12 13">
    <name type="scientific">Wickerhamomyces pijperi</name>
    <name type="common">Yeast</name>
    <name type="synonym">Pichia pijperi</name>
    <dbReference type="NCBI Taxonomy" id="599730"/>
    <lineage>
        <taxon>Eukaryota</taxon>
        <taxon>Fungi</taxon>
        <taxon>Dikarya</taxon>
        <taxon>Ascomycota</taxon>
        <taxon>Saccharomycotina</taxon>
        <taxon>Saccharomycetes</taxon>
        <taxon>Phaffomycetales</taxon>
        <taxon>Wickerhamomycetaceae</taxon>
        <taxon>Wickerhamomyces</taxon>
    </lineage>
</organism>
<keyword evidence="6 9" id="KW-0949">S-adenosyl-L-methionine</keyword>
<feature type="binding site" evidence="10">
    <location>
        <position position="135"/>
    </location>
    <ligand>
        <name>S-adenosyl-L-methionine</name>
        <dbReference type="ChEBI" id="CHEBI:59789"/>
    </ligand>
</feature>
<keyword evidence="7 9" id="KW-0819">tRNA processing</keyword>
<evidence type="ECO:0000256" key="1">
    <source>
        <dbReference type="ARBA" id="ARBA00004123"/>
    </source>
</evidence>
<dbReference type="GO" id="GO:0030488">
    <property type="term" value="P:tRNA methylation"/>
    <property type="evidence" value="ECO:0007669"/>
    <property type="project" value="InterPro"/>
</dbReference>
<evidence type="ECO:0000256" key="7">
    <source>
        <dbReference type="ARBA" id="ARBA00022694"/>
    </source>
</evidence>
<dbReference type="Proteomes" id="UP000774326">
    <property type="component" value="Unassembled WGS sequence"/>
</dbReference>
<dbReference type="Pfam" id="PF08704">
    <property type="entry name" value="GCD14"/>
    <property type="match status" value="1"/>
</dbReference>
<comment type="caution">
    <text evidence="12">The sequence shown here is derived from an EMBL/GenBank/DDBJ whole genome shotgun (WGS) entry which is preliminary data.</text>
</comment>
<dbReference type="GO" id="GO:0160107">
    <property type="term" value="F:tRNA (adenine(58)-N1)-methyltransferase activity"/>
    <property type="evidence" value="ECO:0007669"/>
    <property type="project" value="UniProtKB-EC"/>
</dbReference>
<dbReference type="EMBL" id="JAEUBG010000603">
    <property type="protein sequence ID" value="KAH3687880.1"/>
    <property type="molecule type" value="Genomic_DNA"/>
</dbReference>
<sequence length="369" mass="42071">MSFLGYKDIIEEGDLILAYLNRDTMKPIVINATETLNTRFGSFSHLSMIGKKYGTQIASDKGYGYIHLLQPTAELWTLSLPHRTQIVYTPDSSYITQRLGITSGSRVIEAGTGSASFSHSLARTVSDKGKLFTFEFHKPRFEEAKREFEEHGILGVPVTINHRDVCNDGFEIEDVELNATAIFLDLPSPWTAIPNLPKVISSDERVGICCFSPCIEQVDLTIKALQEHGWTSIEMVEIQGRRWEAKQVMVREADDAIERLKDVKRRKLEGIEKKRKYYSDNGIKKEDLVPENTDAETEEQKSQRMKLLEDEQEKTKVSKTEFNPFGRGLRIKEGEEGYSWVKVSKNEGEIKSHTSYLTFAYKQPAFVKK</sequence>
<feature type="binding site" evidence="10">
    <location>
        <position position="185"/>
    </location>
    <ligand>
        <name>S-adenosyl-L-methionine</name>
        <dbReference type="ChEBI" id="CHEBI:59789"/>
    </ligand>
</feature>
<dbReference type="PANTHER" id="PTHR12133:SF2">
    <property type="entry name" value="TRNA (ADENINE(58)-N(1))-METHYLTRANSFERASE CATALYTIC SUBUNIT TRMT61A"/>
    <property type="match status" value="1"/>
</dbReference>
<dbReference type="Gene3D" id="3.40.50.150">
    <property type="entry name" value="Vaccinia Virus protein VP39"/>
    <property type="match status" value="1"/>
</dbReference>
<dbReference type="GO" id="GO:0031515">
    <property type="term" value="C:tRNA (m1A) methyltransferase complex"/>
    <property type="evidence" value="ECO:0007669"/>
    <property type="project" value="UniProtKB-UniRule"/>
</dbReference>
<comment type="similarity">
    <text evidence="9">Belongs to the class I-like SAM-binding methyltransferase superfamily. TRM61 family.</text>
</comment>
<dbReference type="SUPFAM" id="SSF53335">
    <property type="entry name" value="S-adenosyl-L-methionine-dependent methyltransferases"/>
    <property type="match status" value="1"/>
</dbReference>
<dbReference type="FunFam" id="3.10.330.20:FF:000002">
    <property type="entry name" value="tRNA (adenine(58)-N(1))-methyltransferase catalytic subunit TRMT61A"/>
    <property type="match status" value="1"/>
</dbReference>
<dbReference type="InterPro" id="IPR049470">
    <property type="entry name" value="TRM61_C"/>
</dbReference>
<dbReference type="Gene3D" id="3.10.330.20">
    <property type="match status" value="1"/>
</dbReference>
<dbReference type="AlphaFoldDB" id="A0A9P8QED0"/>
<evidence type="ECO:0000313" key="13">
    <source>
        <dbReference type="Proteomes" id="UP000774326"/>
    </source>
</evidence>
<dbReference type="InterPro" id="IPR014816">
    <property type="entry name" value="tRNA_MeTrfase_Gcd14"/>
</dbReference>
<evidence type="ECO:0000256" key="4">
    <source>
        <dbReference type="ARBA" id="ARBA00022603"/>
    </source>
</evidence>
<comment type="subcellular location">
    <subcellularLocation>
        <location evidence="1 9">Nucleus</location>
    </subcellularLocation>
</comment>
<evidence type="ECO:0000256" key="2">
    <source>
        <dbReference type="ARBA" id="ARBA00012796"/>
    </source>
</evidence>
<evidence type="ECO:0000256" key="9">
    <source>
        <dbReference type="PIRNR" id="PIRNR017269"/>
    </source>
</evidence>
<keyword evidence="8 9" id="KW-0539">Nucleus</keyword>